<dbReference type="PATRIC" id="fig|1114963.3.peg.878"/>
<evidence type="ECO:0000313" key="2">
    <source>
        <dbReference type="Proteomes" id="UP000052268"/>
    </source>
</evidence>
<sequence length="51" mass="5174">MAARGQAFAAAPAPAPFAASAIIAAAFQRAFDPASHYAYAVRHLTTAKQGA</sequence>
<comment type="caution">
    <text evidence="1">The sequence shown here is derived from an EMBL/GenBank/DDBJ whole genome shotgun (WGS) entry which is preliminary data.</text>
</comment>
<gene>
    <name evidence="1" type="ORF">V474_09880</name>
</gene>
<accession>A0A0J7Y8X0</accession>
<name>A0A0J7Y8X0_9SPHN</name>
<dbReference type="AlphaFoldDB" id="A0A0J7Y8X0"/>
<dbReference type="Proteomes" id="UP000052268">
    <property type="component" value="Unassembled WGS sequence"/>
</dbReference>
<evidence type="ECO:0000313" key="1">
    <source>
        <dbReference type="EMBL" id="KMS60032.1"/>
    </source>
</evidence>
<dbReference type="RefSeq" id="WP_169795003.1">
    <property type="nucleotide sequence ID" value="NZ_KQ130452.1"/>
</dbReference>
<proteinExistence type="predicted"/>
<organism evidence="1 2">
    <name type="scientific">Novosphingobium barchaimii LL02</name>
    <dbReference type="NCBI Taxonomy" id="1114963"/>
    <lineage>
        <taxon>Bacteria</taxon>
        <taxon>Pseudomonadati</taxon>
        <taxon>Pseudomonadota</taxon>
        <taxon>Alphaproteobacteria</taxon>
        <taxon>Sphingomonadales</taxon>
        <taxon>Sphingomonadaceae</taxon>
        <taxon>Novosphingobium</taxon>
    </lineage>
</organism>
<reference evidence="1 2" key="1">
    <citation type="journal article" date="2015" name="G3 (Bethesda)">
        <title>Insights into Ongoing Evolution of the Hexachlorocyclohexane Catabolic Pathway from Comparative Genomics of Ten Sphingomonadaceae Strains.</title>
        <authorList>
            <person name="Pearce S.L."/>
            <person name="Oakeshott J.G."/>
            <person name="Pandey G."/>
        </authorList>
    </citation>
    <scope>NUCLEOTIDE SEQUENCE [LARGE SCALE GENOMIC DNA]</scope>
    <source>
        <strain evidence="1 2">LL02</strain>
    </source>
</reference>
<dbReference type="EMBL" id="JACU01000002">
    <property type="protein sequence ID" value="KMS60032.1"/>
    <property type="molecule type" value="Genomic_DNA"/>
</dbReference>
<keyword evidence="2" id="KW-1185">Reference proteome</keyword>
<protein>
    <submittedName>
        <fullName evidence="1">Uncharacterized protein</fullName>
    </submittedName>
</protein>